<dbReference type="RefSeq" id="WP_226591333.1">
    <property type="nucleotide sequence ID" value="NZ_BLAY01000193.1"/>
</dbReference>
<dbReference type="Proteomes" id="UP001050975">
    <property type="component" value="Unassembled WGS sequence"/>
</dbReference>
<protein>
    <submittedName>
        <fullName evidence="2">Transposase, IS605 OrfB family protein</fullName>
    </submittedName>
</protein>
<keyword evidence="3" id="KW-1185">Reference proteome</keyword>
<evidence type="ECO:0000313" key="3">
    <source>
        <dbReference type="Proteomes" id="UP001050975"/>
    </source>
</evidence>
<name>A0AAV3XJA2_9CYAN</name>
<evidence type="ECO:0000259" key="1">
    <source>
        <dbReference type="Pfam" id="PF12323"/>
    </source>
</evidence>
<evidence type="ECO:0000313" key="2">
    <source>
        <dbReference type="EMBL" id="GET42992.1"/>
    </source>
</evidence>
<accession>A0AAV3XJA2</accession>
<proteinExistence type="predicted"/>
<dbReference type="Pfam" id="PF12323">
    <property type="entry name" value="HTH_OrfB_IS605"/>
    <property type="match status" value="1"/>
</dbReference>
<gene>
    <name evidence="2" type="ORF">MiSe_78120</name>
</gene>
<sequence>MYRAVKVRLYPTLEQEADLAQCFGNARWWWNYMLNLTSTQYKESAVI</sequence>
<organism evidence="2 3">
    <name type="scientific">Microseira wollei NIES-4236</name>
    <dbReference type="NCBI Taxonomy" id="2530354"/>
    <lineage>
        <taxon>Bacteria</taxon>
        <taxon>Bacillati</taxon>
        <taxon>Cyanobacteriota</taxon>
        <taxon>Cyanophyceae</taxon>
        <taxon>Oscillatoriophycideae</taxon>
        <taxon>Aerosakkonematales</taxon>
        <taxon>Aerosakkonemataceae</taxon>
        <taxon>Microseira</taxon>
    </lineage>
</organism>
<feature type="domain" description="Transposase putative helix-turn-helix" evidence="1">
    <location>
        <begin position="1"/>
        <end position="43"/>
    </location>
</feature>
<comment type="caution">
    <text evidence="2">The sequence shown here is derived from an EMBL/GenBank/DDBJ whole genome shotgun (WGS) entry which is preliminary data.</text>
</comment>
<dbReference type="EMBL" id="BLAY01000193">
    <property type="protein sequence ID" value="GET42992.1"/>
    <property type="molecule type" value="Genomic_DNA"/>
</dbReference>
<dbReference type="InterPro" id="IPR021027">
    <property type="entry name" value="Transposase_put_HTH"/>
</dbReference>
<reference evidence="2" key="1">
    <citation type="submission" date="2019-10" db="EMBL/GenBank/DDBJ databases">
        <title>Draft genome sequece of Microseira wollei NIES-4236.</title>
        <authorList>
            <person name="Yamaguchi H."/>
            <person name="Suzuki S."/>
            <person name="Kawachi M."/>
        </authorList>
    </citation>
    <scope>NUCLEOTIDE SEQUENCE</scope>
    <source>
        <strain evidence="2">NIES-4236</strain>
    </source>
</reference>
<dbReference type="AlphaFoldDB" id="A0AAV3XJA2"/>